<keyword evidence="4" id="KW-1185">Reference proteome</keyword>
<feature type="compositionally biased region" description="Polar residues" evidence="1">
    <location>
        <begin position="113"/>
        <end position="124"/>
    </location>
</feature>
<dbReference type="EMBL" id="BOQP01000002">
    <property type="protein sequence ID" value="GIM66644.1"/>
    <property type="molecule type" value="Genomic_DNA"/>
</dbReference>
<evidence type="ECO:0000256" key="1">
    <source>
        <dbReference type="SAM" id="MobiDB-lite"/>
    </source>
</evidence>
<evidence type="ECO:0000256" key="2">
    <source>
        <dbReference type="SAM" id="Phobius"/>
    </source>
</evidence>
<dbReference type="Proteomes" id="UP000680865">
    <property type="component" value="Unassembled WGS sequence"/>
</dbReference>
<dbReference type="AlphaFoldDB" id="A0A919VKG8"/>
<feature type="compositionally biased region" description="Gly residues" evidence="1">
    <location>
        <begin position="8"/>
        <end position="21"/>
    </location>
</feature>
<organism evidence="3 4">
    <name type="scientific">Winogradskya consettensis</name>
    <dbReference type="NCBI Taxonomy" id="113560"/>
    <lineage>
        <taxon>Bacteria</taxon>
        <taxon>Bacillati</taxon>
        <taxon>Actinomycetota</taxon>
        <taxon>Actinomycetes</taxon>
        <taxon>Micromonosporales</taxon>
        <taxon>Micromonosporaceae</taxon>
        <taxon>Winogradskya</taxon>
    </lineage>
</organism>
<dbReference type="RefSeq" id="WP_244875662.1">
    <property type="nucleotide sequence ID" value="NZ_BAAATW010000001.1"/>
</dbReference>
<feature type="compositionally biased region" description="Low complexity" evidence="1">
    <location>
        <begin position="197"/>
        <end position="207"/>
    </location>
</feature>
<sequence length="266" mass="28060">MGSLGDNGDNGGSWPGDGGSPEGLPDLPAEWGVIVIPDDLSELSDEVTVVRAELRRERTRSRWQRFTDRPGLRVLRRVGSASLRAPVLIISMAVLVTIASLFASAWPGPARSPATQRTASTTDEGSGKLPALDLVDTDHRTVSLRAQLPAVVLLTDGCDCDALIEATTAAVRPEIAVVIVVSGKASVPAPNPPTAQTPPTSNTPQAQGKTVRSLRDPTSELRSTLELPAKNDGTAAVLLVSRTGEIVRKIPRTASLGDYEPDLARL</sequence>
<keyword evidence="2" id="KW-0812">Transmembrane</keyword>
<comment type="caution">
    <text evidence="3">The sequence shown here is derived from an EMBL/GenBank/DDBJ whole genome shotgun (WGS) entry which is preliminary data.</text>
</comment>
<evidence type="ECO:0000313" key="3">
    <source>
        <dbReference type="EMBL" id="GIM66644.1"/>
    </source>
</evidence>
<reference evidence="3" key="1">
    <citation type="submission" date="2021-03" db="EMBL/GenBank/DDBJ databases">
        <title>Whole genome shotgun sequence of Actinoplanes consettensis NBRC 14913.</title>
        <authorList>
            <person name="Komaki H."/>
            <person name="Tamura T."/>
        </authorList>
    </citation>
    <scope>NUCLEOTIDE SEQUENCE</scope>
    <source>
        <strain evidence="3">NBRC 14913</strain>
    </source>
</reference>
<feature type="transmembrane region" description="Helical" evidence="2">
    <location>
        <begin position="85"/>
        <end position="106"/>
    </location>
</feature>
<feature type="region of interest" description="Disordered" evidence="1">
    <location>
        <begin position="186"/>
        <end position="217"/>
    </location>
</feature>
<protein>
    <submittedName>
        <fullName evidence="3">Uncharacterized protein</fullName>
    </submittedName>
</protein>
<keyword evidence="2" id="KW-0472">Membrane</keyword>
<feature type="region of interest" description="Disordered" evidence="1">
    <location>
        <begin position="109"/>
        <end position="132"/>
    </location>
</feature>
<proteinExistence type="predicted"/>
<name>A0A919VKG8_9ACTN</name>
<feature type="region of interest" description="Disordered" evidence="1">
    <location>
        <begin position="1"/>
        <end position="28"/>
    </location>
</feature>
<gene>
    <name evidence="3" type="ORF">Aco04nite_02820</name>
</gene>
<evidence type="ECO:0000313" key="4">
    <source>
        <dbReference type="Proteomes" id="UP000680865"/>
    </source>
</evidence>
<keyword evidence="2" id="KW-1133">Transmembrane helix</keyword>
<accession>A0A919VKG8</accession>